<evidence type="ECO:0000256" key="1">
    <source>
        <dbReference type="ARBA" id="ARBA00004651"/>
    </source>
</evidence>
<organism evidence="7 8">
    <name type="scientific">Caldichromatium japonicum</name>
    <dbReference type="NCBI Taxonomy" id="2699430"/>
    <lineage>
        <taxon>Bacteria</taxon>
        <taxon>Pseudomonadati</taxon>
        <taxon>Pseudomonadota</taxon>
        <taxon>Gammaproteobacteria</taxon>
        <taxon>Chromatiales</taxon>
        <taxon>Chromatiaceae</taxon>
        <taxon>Caldichromatium</taxon>
    </lineage>
</organism>
<keyword evidence="8" id="KW-1185">Reference proteome</keyword>
<evidence type="ECO:0000256" key="3">
    <source>
        <dbReference type="ARBA" id="ARBA00022692"/>
    </source>
</evidence>
<dbReference type="PANTHER" id="PTHR39087">
    <property type="entry name" value="UPF0104 MEMBRANE PROTEIN MJ1595"/>
    <property type="match status" value="1"/>
</dbReference>
<name>A0A6G7VDS1_9GAMM</name>
<dbReference type="KEGG" id="cjap:GWK36_08375"/>
<sequence length="325" mass="35634">MPRFASGKALRGVPAALGRWSNWLIGGLLFVVLVLIVEQAVGWRQLLAPWRELSAGLLLWLFVLTAASYGLRAVRVRDYFGLRDRFTPVLRLTLLHNAANNLLPMRLGELVFPWLMRRYFGYGLVVAAASLLWLRVLDLHFLVLLGFLILELSHSSWIWWVGGGLWLGGLGVLIPISKLGESAVLVGSGRLRGPIRQFLQSTPRNPWSILRLYVWTALIWGLKFIAFTSLLRFFLPIETWRLLVGVMGAELSSVLPVHGIAGTGSYELAAVAALVPLGIEPRLALAAAVHLHLFLLGSTLVLGALGLLLPAPQSPLTGNDGHSAD</sequence>
<dbReference type="InterPro" id="IPR022791">
    <property type="entry name" value="L-PG_synthase/AglD"/>
</dbReference>
<comment type="subcellular location">
    <subcellularLocation>
        <location evidence="1">Cell membrane</location>
        <topology evidence="1">Multi-pass membrane protein</topology>
    </subcellularLocation>
</comment>
<protein>
    <submittedName>
        <fullName evidence="7">Flippase-like domain-containing protein</fullName>
    </submittedName>
</protein>
<feature type="transmembrane region" description="Helical" evidence="6">
    <location>
        <begin position="20"/>
        <end position="41"/>
    </location>
</feature>
<feature type="transmembrane region" description="Helical" evidence="6">
    <location>
        <begin position="212"/>
        <end position="235"/>
    </location>
</feature>
<dbReference type="Proteomes" id="UP000502699">
    <property type="component" value="Chromosome"/>
</dbReference>
<dbReference type="PANTHER" id="PTHR39087:SF2">
    <property type="entry name" value="UPF0104 MEMBRANE PROTEIN MJ1595"/>
    <property type="match status" value="1"/>
</dbReference>
<evidence type="ECO:0000313" key="7">
    <source>
        <dbReference type="EMBL" id="QIK37998.1"/>
    </source>
</evidence>
<dbReference type="Pfam" id="PF03706">
    <property type="entry name" value="LPG_synthase_TM"/>
    <property type="match status" value="1"/>
</dbReference>
<keyword evidence="5 6" id="KW-0472">Membrane</keyword>
<accession>A0A6G7VDS1</accession>
<feature type="transmembrane region" description="Helical" evidence="6">
    <location>
        <begin position="283"/>
        <end position="309"/>
    </location>
</feature>
<feature type="transmembrane region" description="Helical" evidence="6">
    <location>
        <begin position="157"/>
        <end position="176"/>
    </location>
</feature>
<gene>
    <name evidence="7" type="ORF">GWK36_08375</name>
</gene>
<dbReference type="EMBL" id="CP048029">
    <property type="protein sequence ID" value="QIK37998.1"/>
    <property type="molecule type" value="Genomic_DNA"/>
</dbReference>
<evidence type="ECO:0000256" key="6">
    <source>
        <dbReference type="SAM" id="Phobius"/>
    </source>
</evidence>
<reference evidence="8" key="1">
    <citation type="submission" date="2020-01" db="EMBL/GenBank/DDBJ databases">
        <title>Caldichromatium gen. nov., sp. nov., a thermophilic purple sulfur bacterium member of the family Chromatiaceae isolated from Nakabusa hot spring, Japan.</title>
        <authorList>
            <person name="Saini M.K."/>
            <person name="Hanada S."/>
            <person name="Tank M."/>
        </authorList>
    </citation>
    <scope>NUCLEOTIDE SEQUENCE [LARGE SCALE GENOMIC DNA]</scope>
    <source>
        <strain evidence="8">No.7</strain>
    </source>
</reference>
<feature type="transmembrane region" description="Helical" evidence="6">
    <location>
        <begin position="119"/>
        <end position="150"/>
    </location>
</feature>
<evidence type="ECO:0000256" key="4">
    <source>
        <dbReference type="ARBA" id="ARBA00022989"/>
    </source>
</evidence>
<dbReference type="AlphaFoldDB" id="A0A6G7VDS1"/>
<keyword evidence="3 6" id="KW-0812">Transmembrane</keyword>
<evidence type="ECO:0000256" key="2">
    <source>
        <dbReference type="ARBA" id="ARBA00022475"/>
    </source>
</evidence>
<keyword evidence="2" id="KW-1003">Cell membrane</keyword>
<evidence type="ECO:0000313" key="8">
    <source>
        <dbReference type="Proteomes" id="UP000502699"/>
    </source>
</evidence>
<evidence type="ECO:0000256" key="5">
    <source>
        <dbReference type="ARBA" id="ARBA00023136"/>
    </source>
</evidence>
<feature type="transmembrane region" description="Helical" evidence="6">
    <location>
        <begin position="53"/>
        <end position="71"/>
    </location>
</feature>
<proteinExistence type="predicted"/>
<dbReference type="GO" id="GO:0005886">
    <property type="term" value="C:plasma membrane"/>
    <property type="evidence" value="ECO:0007669"/>
    <property type="project" value="UniProtKB-SubCell"/>
</dbReference>
<keyword evidence="4 6" id="KW-1133">Transmembrane helix</keyword>